<accession>A0A0A9FZ10</accession>
<reference evidence="1" key="1">
    <citation type="submission" date="2014-09" db="EMBL/GenBank/DDBJ databases">
        <authorList>
            <person name="Magalhaes I.L.F."/>
            <person name="Oliveira U."/>
            <person name="Santos F.R."/>
            <person name="Vidigal T.H.D.A."/>
            <person name="Brescovit A.D."/>
            <person name="Santos A.J."/>
        </authorList>
    </citation>
    <scope>NUCLEOTIDE SEQUENCE</scope>
    <source>
        <tissue evidence="1">Shoot tissue taken approximately 20 cm above the soil surface</tissue>
    </source>
</reference>
<protein>
    <submittedName>
        <fullName evidence="1">Uncharacterized protein</fullName>
    </submittedName>
</protein>
<name>A0A0A9FZ10_ARUDO</name>
<reference evidence="1" key="2">
    <citation type="journal article" date="2015" name="Data Brief">
        <title>Shoot transcriptome of the giant reed, Arundo donax.</title>
        <authorList>
            <person name="Barrero R.A."/>
            <person name="Guerrero F.D."/>
            <person name="Moolhuijzen P."/>
            <person name="Goolsby J.A."/>
            <person name="Tidwell J."/>
            <person name="Bellgard S.E."/>
            <person name="Bellgard M.I."/>
        </authorList>
    </citation>
    <scope>NUCLEOTIDE SEQUENCE</scope>
    <source>
        <tissue evidence="1">Shoot tissue taken approximately 20 cm above the soil surface</tissue>
    </source>
</reference>
<dbReference type="EMBL" id="GBRH01179831">
    <property type="protein sequence ID" value="JAE18065.1"/>
    <property type="molecule type" value="Transcribed_RNA"/>
</dbReference>
<dbReference type="AlphaFoldDB" id="A0A0A9FZ10"/>
<sequence length="120" mass="13575">MRRHPEESTGELGSAWFPGKGHLARLGQLLIVALPSVSYLATKPNTYVQPNRAPFHPNRPERFCFPDVSLPPASLYPKKIATFCGFVYSISCFMWWSLKDGLCFCLMGCVCRTSCWTRRA</sequence>
<organism evidence="1">
    <name type="scientific">Arundo donax</name>
    <name type="common">Giant reed</name>
    <name type="synonym">Donax arundinaceus</name>
    <dbReference type="NCBI Taxonomy" id="35708"/>
    <lineage>
        <taxon>Eukaryota</taxon>
        <taxon>Viridiplantae</taxon>
        <taxon>Streptophyta</taxon>
        <taxon>Embryophyta</taxon>
        <taxon>Tracheophyta</taxon>
        <taxon>Spermatophyta</taxon>
        <taxon>Magnoliopsida</taxon>
        <taxon>Liliopsida</taxon>
        <taxon>Poales</taxon>
        <taxon>Poaceae</taxon>
        <taxon>PACMAD clade</taxon>
        <taxon>Arundinoideae</taxon>
        <taxon>Arundineae</taxon>
        <taxon>Arundo</taxon>
    </lineage>
</organism>
<evidence type="ECO:0000313" key="1">
    <source>
        <dbReference type="EMBL" id="JAE18065.1"/>
    </source>
</evidence>
<proteinExistence type="predicted"/>